<gene>
    <name evidence="2" type="ORF">J1792_22605</name>
</gene>
<evidence type="ECO:0000313" key="3">
    <source>
        <dbReference type="Proteomes" id="UP000664781"/>
    </source>
</evidence>
<accession>A0A939JS45</accession>
<comment type="caution">
    <text evidence="2">The sequence shown here is derived from an EMBL/GenBank/DDBJ whole genome shotgun (WGS) entry which is preliminary data.</text>
</comment>
<dbReference type="RefSeq" id="WP_086574051.1">
    <property type="nucleotide sequence ID" value="NZ_JAFMOF010000003.1"/>
</dbReference>
<evidence type="ECO:0000259" key="1">
    <source>
        <dbReference type="PROSITE" id="PS51186"/>
    </source>
</evidence>
<dbReference type="InterPro" id="IPR016181">
    <property type="entry name" value="Acyl_CoA_acyltransferase"/>
</dbReference>
<feature type="domain" description="N-acetyltransferase" evidence="1">
    <location>
        <begin position="88"/>
        <end position="230"/>
    </location>
</feature>
<proteinExistence type="predicted"/>
<dbReference type="SUPFAM" id="SSF55729">
    <property type="entry name" value="Acyl-CoA N-acyltransferases (Nat)"/>
    <property type="match status" value="1"/>
</dbReference>
<dbReference type="Pfam" id="PF00583">
    <property type="entry name" value="Acetyltransf_1"/>
    <property type="match status" value="1"/>
</dbReference>
<dbReference type="Gene3D" id="3.40.630.30">
    <property type="match status" value="1"/>
</dbReference>
<name>A0A939JS45_9ACTN</name>
<sequence length="230" mass="23814">MIKTYDSSVGSSALTFAEAVRAWVTGWSVSRGAPAPVEVPGGYRIDVGLPGHVRRYVLPEADPAVLRDLVAAATEPGTWIKVCAPAGRVTPALTPRWEVHDPEFMMSTTLRPADATAPDGYTVRTVTADGVTEAEVRAADGSLAASGRTGRTGGVVVFDRIATDAAHRRRGLGRLVMRALGAAALERGAEHGVLVATREGLALYGALGWDLRGTVTPCVLGAEDGGSGGA</sequence>
<dbReference type="PROSITE" id="PS51186">
    <property type="entry name" value="GNAT"/>
    <property type="match status" value="1"/>
</dbReference>
<organism evidence="2 3">
    <name type="scientific">Streptomyces triculaminicus</name>
    <dbReference type="NCBI Taxonomy" id="2816232"/>
    <lineage>
        <taxon>Bacteria</taxon>
        <taxon>Bacillati</taxon>
        <taxon>Actinomycetota</taxon>
        <taxon>Actinomycetes</taxon>
        <taxon>Kitasatosporales</taxon>
        <taxon>Streptomycetaceae</taxon>
        <taxon>Streptomyces</taxon>
    </lineage>
</organism>
<protein>
    <submittedName>
        <fullName evidence="2">GNAT family N-acetyltransferase</fullName>
    </submittedName>
</protein>
<dbReference type="Proteomes" id="UP000664781">
    <property type="component" value="Unassembled WGS sequence"/>
</dbReference>
<dbReference type="EMBL" id="JAFMOF010000003">
    <property type="protein sequence ID" value="MBO0655467.1"/>
    <property type="molecule type" value="Genomic_DNA"/>
</dbReference>
<dbReference type="GO" id="GO:0016747">
    <property type="term" value="F:acyltransferase activity, transferring groups other than amino-acyl groups"/>
    <property type="evidence" value="ECO:0007669"/>
    <property type="project" value="InterPro"/>
</dbReference>
<dbReference type="AlphaFoldDB" id="A0A939JS45"/>
<reference evidence="2" key="1">
    <citation type="submission" date="2021-03" db="EMBL/GenBank/DDBJ databases">
        <title>Streptomyces strains.</title>
        <authorList>
            <person name="Lund M.B."/>
            <person name="Toerring T."/>
        </authorList>
    </citation>
    <scope>NUCLEOTIDE SEQUENCE</scope>
    <source>
        <strain evidence="2">JCM 4242</strain>
    </source>
</reference>
<evidence type="ECO:0000313" key="2">
    <source>
        <dbReference type="EMBL" id="MBO0655467.1"/>
    </source>
</evidence>
<dbReference type="InterPro" id="IPR000182">
    <property type="entry name" value="GNAT_dom"/>
</dbReference>
<keyword evidence="3" id="KW-1185">Reference proteome</keyword>
<dbReference type="CDD" id="cd04301">
    <property type="entry name" value="NAT_SF"/>
    <property type="match status" value="1"/>
</dbReference>